<dbReference type="Proteomes" id="UP000238479">
    <property type="component" value="Chromosome 2"/>
</dbReference>
<evidence type="ECO:0000313" key="2">
    <source>
        <dbReference type="Proteomes" id="UP000238479"/>
    </source>
</evidence>
<comment type="caution">
    <text evidence="1">The sequence shown here is derived from an EMBL/GenBank/DDBJ whole genome shotgun (WGS) entry which is preliminary data.</text>
</comment>
<name>A0A2P6RMP1_ROSCH</name>
<sequence>MPRQRRGSHQTQSDSCRRHALKWGAESLRLRRCCAPRQLPDRRKTMRNEELMWLEEFLLK</sequence>
<gene>
    <name evidence="1" type="ORF">RchiOBHm_Chr2g0102441</name>
</gene>
<organism evidence="1 2">
    <name type="scientific">Rosa chinensis</name>
    <name type="common">China rose</name>
    <dbReference type="NCBI Taxonomy" id="74649"/>
    <lineage>
        <taxon>Eukaryota</taxon>
        <taxon>Viridiplantae</taxon>
        <taxon>Streptophyta</taxon>
        <taxon>Embryophyta</taxon>
        <taxon>Tracheophyta</taxon>
        <taxon>Spermatophyta</taxon>
        <taxon>Magnoliopsida</taxon>
        <taxon>eudicotyledons</taxon>
        <taxon>Gunneridae</taxon>
        <taxon>Pentapetalae</taxon>
        <taxon>rosids</taxon>
        <taxon>fabids</taxon>
        <taxon>Rosales</taxon>
        <taxon>Rosaceae</taxon>
        <taxon>Rosoideae</taxon>
        <taxon>Rosoideae incertae sedis</taxon>
        <taxon>Rosa</taxon>
    </lineage>
</organism>
<reference evidence="1 2" key="1">
    <citation type="journal article" date="2018" name="Nat. Genet.">
        <title>The Rosa genome provides new insights in the design of modern roses.</title>
        <authorList>
            <person name="Bendahmane M."/>
        </authorList>
    </citation>
    <scope>NUCLEOTIDE SEQUENCE [LARGE SCALE GENOMIC DNA]</scope>
    <source>
        <strain evidence="2">cv. Old Blush</strain>
    </source>
</reference>
<protein>
    <submittedName>
        <fullName evidence="1">Uncharacterized protein</fullName>
    </submittedName>
</protein>
<proteinExistence type="predicted"/>
<dbReference type="EMBL" id="PDCK01000040">
    <property type="protein sequence ID" value="PRQ47688.1"/>
    <property type="molecule type" value="Genomic_DNA"/>
</dbReference>
<dbReference type="Gramene" id="PRQ47688">
    <property type="protein sequence ID" value="PRQ47688"/>
    <property type="gene ID" value="RchiOBHm_Chr2g0102441"/>
</dbReference>
<evidence type="ECO:0000313" key="1">
    <source>
        <dbReference type="EMBL" id="PRQ47688.1"/>
    </source>
</evidence>
<keyword evidence="2" id="KW-1185">Reference proteome</keyword>
<accession>A0A2P6RMP1</accession>
<dbReference type="AlphaFoldDB" id="A0A2P6RMP1"/>